<sequence length="464" mass="47273">MSELIRSCSPQRPTELVAERAAVPPDEVRALAVEARTAQAGWCREPATGRVAALRAAADRLRERADMLADLIVREVGKPVGEARAEVARGAAILDYYAQACLAATGELLPPSLPAGQPGLLYTERRPRGVAGLLTPWNFPLAIPLWKAAPALATGNAVLLKPSPDAVACGEAVQRLFDGLLPDGLLRVVPGGPATGRAVVEASDVVSFTGSASVGAEVAVAAARAGRPVQAEMGGQNAALVLPDADPASTAALLAGAAMGYAGQKCTATRRIVVVGDPAEFTEALVAAVEAVRVGDPADPAVAAGPVISAAARTRMRDAVTAAREAGARVLTGGGPGAGDGFFVAPVLLDRVDPAHPVAQEETFGPLAIVLSAPDLARAVELANGVRYGLVTSVHGRDVGALLHAVRGLDTGLVRVNAPTTGVDFHAPFGGEKASSYGPREQGAAALDFYTATRTVTFAAPPEP</sequence>
<evidence type="ECO:0000256" key="2">
    <source>
        <dbReference type="ARBA" id="ARBA00023002"/>
    </source>
</evidence>
<dbReference type="RefSeq" id="WP_396678994.1">
    <property type="nucleotide sequence ID" value="NZ_JBIRPU010000006.1"/>
</dbReference>
<evidence type="ECO:0000256" key="1">
    <source>
        <dbReference type="ARBA" id="ARBA00009986"/>
    </source>
</evidence>
<comment type="caution">
    <text evidence="4">The sequence shown here is derived from an EMBL/GenBank/DDBJ whole genome shotgun (WGS) entry which is preliminary data.</text>
</comment>
<dbReference type="InterPro" id="IPR015590">
    <property type="entry name" value="Aldehyde_DH_dom"/>
</dbReference>
<dbReference type="InterPro" id="IPR016162">
    <property type="entry name" value="Ald_DH_N"/>
</dbReference>
<accession>A0ABW7SII3</accession>
<proteinExistence type="inferred from homology"/>
<evidence type="ECO:0000313" key="4">
    <source>
        <dbReference type="EMBL" id="MFI0793505.1"/>
    </source>
</evidence>
<feature type="domain" description="Aldehyde dehydrogenase" evidence="3">
    <location>
        <begin position="5"/>
        <end position="456"/>
    </location>
</feature>
<dbReference type="InterPro" id="IPR016161">
    <property type="entry name" value="Ald_DH/histidinol_DH"/>
</dbReference>
<evidence type="ECO:0000259" key="3">
    <source>
        <dbReference type="Pfam" id="PF00171"/>
    </source>
</evidence>
<dbReference type="PANTHER" id="PTHR42804">
    <property type="entry name" value="ALDEHYDE DEHYDROGENASE"/>
    <property type="match status" value="1"/>
</dbReference>
<protein>
    <submittedName>
        <fullName evidence="4">Aldehyde dehydrogenase family protein</fullName>
    </submittedName>
</protein>
<dbReference type="InterPro" id="IPR016163">
    <property type="entry name" value="Ald_DH_C"/>
</dbReference>
<dbReference type="SUPFAM" id="SSF53720">
    <property type="entry name" value="ALDH-like"/>
    <property type="match status" value="1"/>
</dbReference>
<name>A0ABW7SII3_9ACTN</name>
<dbReference type="PANTHER" id="PTHR42804:SF1">
    <property type="entry name" value="ALDEHYDE DEHYDROGENASE-RELATED"/>
    <property type="match status" value="1"/>
</dbReference>
<organism evidence="4 5">
    <name type="scientific">Micromonospora rubida</name>
    <dbReference type="NCBI Taxonomy" id="2697657"/>
    <lineage>
        <taxon>Bacteria</taxon>
        <taxon>Bacillati</taxon>
        <taxon>Actinomycetota</taxon>
        <taxon>Actinomycetes</taxon>
        <taxon>Micromonosporales</taxon>
        <taxon>Micromonosporaceae</taxon>
        <taxon>Micromonospora</taxon>
    </lineage>
</organism>
<reference evidence="4 5" key="1">
    <citation type="submission" date="2024-10" db="EMBL/GenBank/DDBJ databases">
        <title>The Natural Products Discovery Center: Release of the First 8490 Sequenced Strains for Exploring Actinobacteria Biosynthetic Diversity.</title>
        <authorList>
            <person name="Kalkreuter E."/>
            <person name="Kautsar S.A."/>
            <person name="Yang D."/>
            <person name="Bader C.D."/>
            <person name="Teijaro C.N."/>
            <person name="Fluegel L."/>
            <person name="Davis C.M."/>
            <person name="Simpson J.R."/>
            <person name="Lauterbach L."/>
            <person name="Steele A.D."/>
            <person name="Gui C."/>
            <person name="Meng S."/>
            <person name="Li G."/>
            <person name="Viehrig K."/>
            <person name="Ye F."/>
            <person name="Su P."/>
            <person name="Kiefer A.F."/>
            <person name="Nichols A."/>
            <person name="Cepeda A.J."/>
            <person name="Yan W."/>
            <person name="Fan B."/>
            <person name="Jiang Y."/>
            <person name="Adhikari A."/>
            <person name="Zheng C.-J."/>
            <person name="Schuster L."/>
            <person name="Cowan T.M."/>
            <person name="Smanski M.J."/>
            <person name="Chevrette M.G."/>
            <person name="De Carvalho L.P.S."/>
            <person name="Shen B."/>
        </authorList>
    </citation>
    <scope>NUCLEOTIDE SEQUENCE [LARGE SCALE GENOMIC DNA]</scope>
    <source>
        <strain evidence="4 5">NPDC021253</strain>
    </source>
</reference>
<dbReference type="Pfam" id="PF00171">
    <property type="entry name" value="Aldedh"/>
    <property type="match status" value="1"/>
</dbReference>
<gene>
    <name evidence="4" type="ORF">ACH4OY_12545</name>
</gene>
<keyword evidence="2" id="KW-0560">Oxidoreductase</keyword>
<dbReference type="Gene3D" id="3.40.605.10">
    <property type="entry name" value="Aldehyde Dehydrogenase, Chain A, domain 1"/>
    <property type="match status" value="1"/>
</dbReference>
<dbReference type="EMBL" id="JBIRPU010000006">
    <property type="protein sequence ID" value="MFI0793505.1"/>
    <property type="molecule type" value="Genomic_DNA"/>
</dbReference>
<dbReference type="Gene3D" id="3.40.309.10">
    <property type="entry name" value="Aldehyde Dehydrogenase, Chain A, domain 2"/>
    <property type="match status" value="1"/>
</dbReference>
<dbReference type="Proteomes" id="UP001611075">
    <property type="component" value="Unassembled WGS sequence"/>
</dbReference>
<keyword evidence="5" id="KW-1185">Reference proteome</keyword>
<evidence type="ECO:0000313" key="5">
    <source>
        <dbReference type="Proteomes" id="UP001611075"/>
    </source>
</evidence>
<comment type="similarity">
    <text evidence="1">Belongs to the aldehyde dehydrogenase family.</text>
</comment>